<comment type="caution">
    <text evidence="1">The sequence shown here is derived from an EMBL/GenBank/DDBJ whole genome shotgun (WGS) entry which is preliminary data.</text>
</comment>
<dbReference type="GeneID" id="64623470"/>
<dbReference type="OrthoDB" id="3232986at2759"/>
<evidence type="ECO:0000313" key="2">
    <source>
        <dbReference type="Proteomes" id="UP000807769"/>
    </source>
</evidence>
<dbReference type="EMBL" id="JABBWG010000080">
    <property type="protein sequence ID" value="KAG1802389.1"/>
    <property type="molecule type" value="Genomic_DNA"/>
</dbReference>
<organism evidence="1 2">
    <name type="scientific">Suillus subaureus</name>
    <dbReference type="NCBI Taxonomy" id="48587"/>
    <lineage>
        <taxon>Eukaryota</taxon>
        <taxon>Fungi</taxon>
        <taxon>Dikarya</taxon>
        <taxon>Basidiomycota</taxon>
        <taxon>Agaricomycotina</taxon>
        <taxon>Agaricomycetes</taxon>
        <taxon>Agaricomycetidae</taxon>
        <taxon>Boletales</taxon>
        <taxon>Suillineae</taxon>
        <taxon>Suillaceae</taxon>
        <taxon>Suillus</taxon>
    </lineage>
</organism>
<feature type="non-terminal residue" evidence="1">
    <location>
        <position position="1"/>
    </location>
</feature>
<feature type="non-terminal residue" evidence="1">
    <location>
        <position position="72"/>
    </location>
</feature>
<gene>
    <name evidence="1" type="ORF">BJ212DRAFT_1225958</name>
</gene>
<evidence type="ECO:0000313" key="1">
    <source>
        <dbReference type="EMBL" id="KAG1802389.1"/>
    </source>
</evidence>
<protein>
    <submittedName>
        <fullName evidence="1">Uncharacterized protein</fullName>
    </submittedName>
</protein>
<reference evidence="1" key="1">
    <citation type="journal article" date="2020" name="New Phytol.">
        <title>Comparative genomics reveals dynamic genome evolution in host specialist ectomycorrhizal fungi.</title>
        <authorList>
            <person name="Lofgren L.A."/>
            <person name="Nguyen N.H."/>
            <person name="Vilgalys R."/>
            <person name="Ruytinx J."/>
            <person name="Liao H.L."/>
            <person name="Branco S."/>
            <person name="Kuo A."/>
            <person name="LaButti K."/>
            <person name="Lipzen A."/>
            <person name="Andreopoulos W."/>
            <person name="Pangilinan J."/>
            <person name="Riley R."/>
            <person name="Hundley H."/>
            <person name="Na H."/>
            <person name="Barry K."/>
            <person name="Grigoriev I.V."/>
            <person name="Stajich J.E."/>
            <person name="Kennedy P.G."/>
        </authorList>
    </citation>
    <scope>NUCLEOTIDE SEQUENCE</scope>
    <source>
        <strain evidence="1">MN1</strain>
    </source>
</reference>
<dbReference type="Proteomes" id="UP000807769">
    <property type="component" value="Unassembled WGS sequence"/>
</dbReference>
<accession>A0A9P7J4L1</accession>
<dbReference type="AlphaFoldDB" id="A0A9P7J4L1"/>
<proteinExistence type="predicted"/>
<keyword evidence="2" id="KW-1185">Reference proteome</keyword>
<sequence>FVIAICALMDIQYLVQSPEPDNNLLTSIDRSLTLFHDNKDVIMTLGTWMGVKRVIDNWHIPKLELMQSITTS</sequence>
<dbReference type="RefSeq" id="XP_041186252.1">
    <property type="nucleotide sequence ID" value="XM_041329453.1"/>
</dbReference>
<name>A0A9P7J4L1_9AGAM</name>